<evidence type="ECO:0000313" key="1">
    <source>
        <dbReference type="EMBL" id="MVN75919.1"/>
    </source>
</evidence>
<dbReference type="EMBL" id="WQKZ01000002">
    <property type="protein sequence ID" value="MVN75919.1"/>
    <property type="molecule type" value="Genomic_DNA"/>
</dbReference>
<sequence length="146" mass="16758">MHLLLRFPVGAPPAKVLAGFTRELFVALAPPFPTFHLIRYDGNTTGDTVIIELQVGPKRWRWTSLITDYGARPDGTHYFVDEGQILPAPLRQWRHRHLIEPAPGGGSVIVEDITFGTGRRWLDLLIWPAMWAQFSLRGPVYRRWFK</sequence>
<dbReference type="InterPro" id="IPR023393">
    <property type="entry name" value="START-like_dom_sf"/>
</dbReference>
<keyword evidence="2" id="KW-1185">Reference proteome</keyword>
<proteinExistence type="predicted"/>
<dbReference type="AlphaFoldDB" id="A0A7K1TBZ9"/>
<reference evidence="1 2" key="1">
    <citation type="submission" date="2019-12" db="EMBL/GenBank/DDBJ databases">
        <title>Hymenobacter sp. HMF4947 Genome sequencing and assembly.</title>
        <authorList>
            <person name="Kang H."/>
            <person name="Cha I."/>
            <person name="Kim H."/>
            <person name="Joh K."/>
        </authorList>
    </citation>
    <scope>NUCLEOTIDE SEQUENCE [LARGE SCALE GENOMIC DNA]</scope>
    <source>
        <strain evidence="1 2">HMF4947</strain>
    </source>
</reference>
<dbReference type="Proteomes" id="UP000441336">
    <property type="component" value="Unassembled WGS sequence"/>
</dbReference>
<organism evidence="1 2">
    <name type="scientific">Hymenobacter ginkgonis</name>
    <dbReference type="NCBI Taxonomy" id="2682976"/>
    <lineage>
        <taxon>Bacteria</taxon>
        <taxon>Pseudomonadati</taxon>
        <taxon>Bacteroidota</taxon>
        <taxon>Cytophagia</taxon>
        <taxon>Cytophagales</taxon>
        <taxon>Hymenobacteraceae</taxon>
        <taxon>Hymenobacter</taxon>
    </lineage>
</organism>
<evidence type="ECO:0008006" key="3">
    <source>
        <dbReference type="Google" id="ProtNLM"/>
    </source>
</evidence>
<comment type="caution">
    <text evidence="1">The sequence shown here is derived from an EMBL/GenBank/DDBJ whole genome shotgun (WGS) entry which is preliminary data.</text>
</comment>
<evidence type="ECO:0000313" key="2">
    <source>
        <dbReference type="Proteomes" id="UP000441336"/>
    </source>
</evidence>
<gene>
    <name evidence="1" type="ORF">GO988_06225</name>
</gene>
<name>A0A7K1TBZ9_9BACT</name>
<dbReference type="Gene3D" id="3.30.530.20">
    <property type="match status" value="1"/>
</dbReference>
<dbReference type="SUPFAM" id="SSF55961">
    <property type="entry name" value="Bet v1-like"/>
    <property type="match status" value="1"/>
</dbReference>
<dbReference type="RefSeq" id="WP_157563118.1">
    <property type="nucleotide sequence ID" value="NZ_WQKZ01000002.1"/>
</dbReference>
<accession>A0A7K1TBZ9</accession>
<protein>
    <recommendedName>
        <fullName evidence="3">Ligand-binding SRPBCC domain-containing protein</fullName>
    </recommendedName>
</protein>